<reference evidence="1" key="1">
    <citation type="submission" date="2021-11" db="EMBL/GenBank/DDBJ databases">
        <title>Fusarium solani-melongenae Genome sequencing and assembly.</title>
        <authorList>
            <person name="Xie S."/>
            <person name="Huang L."/>
            <person name="Zhang X."/>
        </authorList>
    </citation>
    <scope>NUCLEOTIDE SEQUENCE</scope>
    <source>
        <strain evidence="1">CRI 24-3</strain>
    </source>
</reference>
<proteinExistence type="predicted"/>
<dbReference type="Proteomes" id="UP000830768">
    <property type="component" value="Chromosome 3"/>
</dbReference>
<evidence type="ECO:0000313" key="1">
    <source>
        <dbReference type="EMBL" id="UPK92518.1"/>
    </source>
</evidence>
<gene>
    <name evidence="1" type="ORF">LCI18_003453</name>
</gene>
<evidence type="ECO:0000313" key="2">
    <source>
        <dbReference type="Proteomes" id="UP000830768"/>
    </source>
</evidence>
<dbReference type="EMBL" id="CP090032">
    <property type="protein sequence ID" value="UPK92518.1"/>
    <property type="molecule type" value="Genomic_DNA"/>
</dbReference>
<accession>A0ACD3YUJ3</accession>
<name>A0ACD3YUJ3_FUSSC</name>
<protein>
    <submittedName>
        <fullName evidence="1">Uncharacterized protein</fullName>
    </submittedName>
</protein>
<organism evidence="1 2">
    <name type="scientific">Fusarium solani subsp. cucurbitae</name>
    <name type="common">Neocosmosporum cucurbitae</name>
    <dbReference type="NCBI Taxonomy" id="2747967"/>
    <lineage>
        <taxon>Eukaryota</taxon>
        <taxon>Fungi</taxon>
        <taxon>Dikarya</taxon>
        <taxon>Ascomycota</taxon>
        <taxon>Pezizomycotina</taxon>
        <taxon>Sordariomycetes</taxon>
        <taxon>Hypocreomycetidae</taxon>
        <taxon>Hypocreales</taxon>
        <taxon>Nectriaceae</taxon>
        <taxon>Fusarium</taxon>
        <taxon>Fusarium solani species complex</taxon>
    </lineage>
</organism>
<keyword evidence="2" id="KW-1185">Reference proteome</keyword>
<sequence length="726" mass="81167">MTPSPANTTESEIPSCHGCRRRKLKCSREQPSCANCQRSNEPCVYDAKKNKPGVKVGAVEGLSRRLAFHDQAIQQNVTASFDSSNVTSSIAHLTGAITPLASEIQRLSSRPSPPHVSALNGDGDDADEGIHSHKRRRVQGHESGSHTQETPSPNETIQSLPLGLVEELVQLYFDRVFYWIPVIHYPRFREEIKQISGRQRLRVVLVAMLIATLRFVDGRRYGLSDDDIQRLVEQRRNSVLISAMRSLSIENLQALVILAFTTIGNGEPSKTWSIIASMTRTVDFLQLTTEGEHAKTRHLERRRVFWNIFNLDRYCSITTGWSTGIASDKINRRLPANGLYWYAETPVVCPFFAISVPPDAAIGSPCALAHTQCSTCGQVSTAETFNSNITVAASDGNPSLADEPSSASSMGGLSYAVQATEYLNQISTCFLYPEVDFDDQQQVITWLTWFKELDLQLVYWKMFLPKKWRDPNRAPATSTGPHDLDHSMTLAHVTHNTSVILLHHRIAYPPSRHRQVVSLPSSCSAETCRLAATKSSNIAETWLRVYPEKIVVAPQIAFCTFISARLLLVHSRHYSEVLMPEFWVLVRSLENMSRRWAGVTREQATSYHDRDQSRSQHPRTGYDKDDSRFMSTSISGQKLGLIPSHPMAPQEHVPTARLQKISAGTSPPVRVTGTVDQPEHADSMTFTAANSDVQGLPEDLLAISQALMDQRFAEMDRVITLDDSWF</sequence>